<feature type="region of interest" description="Disordered" evidence="1">
    <location>
        <begin position="55"/>
        <end position="86"/>
    </location>
</feature>
<dbReference type="AlphaFoldDB" id="A0A9W7GK28"/>
<name>A0A9W7GK28_9STRA</name>
<accession>A0A9W7GK28</accession>
<reference evidence="3" key="1">
    <citation type="journal article" date="2023" name="Commun. Biol.">
        <title>Genome analysis of Parmales, the sister group of diatoms, reveals the evolutionary specialization of diatoms from phago-mixotrophs to photoautotrophs.</title>
        <authorList>
            <person name="Ban H."/>
            <person name="Sato S."/>
            <person name="Yoshikawa S."/>
            <person name="Yamada K."/>
            <person name="Nakamura Y."/>
            <person name="Ichinomiya M."/>
            <person name="Sato N."/>
            <person name="Blanc-Mathieu R."/>
            <person name="Endo H."/>
            <person name="Kuwata A."/>
            <person name="Ogata H."/>
        </authorList>
    </citation>
    <scope>NUCLEOTIDE SEQUENCE [LARGE SCALE GENOMIC DNA]</scope>
</reference>
<evidence type="ECO:0000313" key="2">
    <source>
        <dbReference type="EMBL" id="GMI46339.1"/>
    </source>
</evidence>
<dbReference type="OrthoDB" id="46972at2759"/>
<sequence>MANSIKHPLLGIIIVILISNAIAFNAIGFSGSFRTRSPSSALQMVRKGRLQKEMREMNEDSKATISRRGPVSGSNRREKSEARKVMSAAERKAESALVDRIMGFLGEKKRDLEMIKSAVDELRKLNSAQSLRSIVGSQNLADYQLSFAWDDSAVSFVGTGLHKVPLARLDYFFMTLGKGRLLMREVIRIIGPFPTVLNTLVGKASVEKGGEGSKDETLKFVIDSVVDGTGKELVGEEPRLVDVPIIYASDQVIVGFAGDEEKLLIFTREEDVDSILFEKNVGDEKKNKI</sequence>
<evidence type="ECO:0000313" key="3">
    <source>
        <dbReference type="Proteomes" id="UP001165065"/>
    </source>
</evidence>
<gene>
    <name evidence="2" type="ORF">TrCOL_g3364</name>
</gene>
<dbReference type="Proteomes" id="UP001165065">
    <property type="component" value="Unassembled WGS sequence"/>
</dbReference>
<organism evidence="2 3">
    <name type="scientific">Triparma columacea</name>
    <dbReference type="NCBI Taxonomy" id="722753"/>
    <lineage>
        <taxon>Eukaryota</taxon>
        <taxon>Sar</taxon>
        <taxon>Stramenopiles</taxon>
        <taxon>Ochrophyta</taxon>
        <taxon>Bolidophyceae</taxon>
        <taxon>Parmales</taxon>
        <taxon>Triparmaceae</taxon>
        <taxon>Triparma</taxon>
    </lineage>
</organism>
<comment type="caution">
    <text evidence="2">The sequence shown here is derived from an EMBL/GenBank/DDBJ whole genome shotgun (WGS) entry which is preliminary data.</text>
</comment>
<proteinExistence type="predicted"/>
<protein>
    <submittedName>
        <fullName evidence="2">Uncharacterized protein</fullName>
    </submittedName>
</protein>
<evidence type="ECO:0000256" key="1">
    <source>
        <dbReference type="SAM" id="MobiDB-lite"/>
    </source>
</evidence>
<keyword evidence="3" id="KW-1185">Reference proteome</keyword>
<dbReference type="EMBL" id="BRYA01000294">
    <property type="protein sequence ID" value="GMI46339.1"/>
    <property type="molecule type" value="Genomic_DNA"/>
</dbReference>
<feature type="compositionally biased region" description="Basic and acidic residues" evidence="1">
    <location>
        <begin position="75"/>
        <end position="86"/>
    </location>
</feature>